<comment type="caution">
    <text evidence="2">The sequence shown here is derived from an EMBL/GenBank/DDBJ whole genome shotgun (WGS) entry which is preliminary data.</text>
</comment>
<proteinExistence type="predicted"/>
<sequence length="91" mass="10219">MKKCFLYKILFIAVFLFGNFSSYSNDITVTNCTLTGQNTSAGVNNVANFSLVQFDLSWENSWRVNFGPANWDAAWVFVKFRVGGNNPTFTG</sequence>
<name>A0A256AGA7_9FLAO</name>
<gene>
    <name evidence="2" type="ORF">CHX27_00075</name>
</gene>
<evidence type="ECO:0000313" key="2">
    <source>
        <dbReference type="EMBL" id="OYQ52214.1"/>
    </source>
</evidence>
<organism evidence="2 3">
    <name type="scientific">Flavobacterium aurantiibacter</name>
    <dbReference type="NCBI Taxonomy" id="2023067"/>
    <lineage>
        <taxon>Bacteria</taxon>
        <taxon>Pseudomonadati</taxon>
        <taxon>Bacteroidota</taxon>
        <taxon>Flavobacteriia</taxon>
        <taxon>Flavobacteriales</taxon>
        <taxon>Flavobacteriaceae</taxon>
        <taxon>Flavobacterium</taxon>
    </lineage>
</organism>
<evidence type="ECO:0000313" key="3">
    <source>
        <dbReference type="Proteomes" id="UP000216035"/>
    </source>
</evidence>
<feature type="non-terminal residue" evidence="2">
    <location>
        <position position="91"/>
    </location>
</feature>
<dbReference type="AlphaFoldDB" id="A0A256AGA7"/>
<feature type="signal peptide" evidence="1">
    <location>
        <begin position="1"/>
        <end position="24"/>
    </location>
</feature>
<evidence type="ECO:0008006" key="4">
    <source>
        <dbReference type="Google" id="ProtNLM"/>
    </source>
</evidence>
<dbReference type="EMBL" id="NOXX01000010">
    <property type="protein sequence ID" value="OYQ52214.1"/>
    <property type="molecule type" value="Genomic_DNA"/>
</dbReference>
<keyword evidence="1" id="KW-0732">Signal</keyword>
<feature type="chain" id="PRO_5011971009" description="DOMON domain-containing protein" evidence="1">
    <location>
        <begin position="25"/>
        <end position="91"/>
    </location>
</feature>
<reference evidence="2 3" key="1">
    <citation type="submission" date="2017-07" db="EMBL/GenBank/DDBJ databases">
        <title>Flavobacterium cyanobacteriorum sp. nov., isolated from cyanobacterial aggregates in a eutrophic lake.</title>
        <authorList>
            <person name="Cai H."/>
        </authorList>
    </citation>
    <scope>NUCLEOTIDE SEQUENCE [LARGE SCALE GENOMIC DNA]</scope>
    <source>
        <strain evidence="2 3">TH167</strain>
    </source>
</reference>
<protein>
    <recommendedName>
        <fullName evidence="4">DOMON domain-containing protein</fullName>
    </recommendedName>
</protein>
<evidence type="ECO:0000256" key="1">
    <source>
        <dbReference type="SAM" id="SignalP"/>
    </source>
</evidence>
<keyword evidence="3" id="KW-1185">Reference proteome</keyword>
<accession>A0A256AGA7</accession>
<dbReference type="Proteomes" id="UP000216035">
    <property type="component" value="Unassembled WGS sequence"/>
</dbReference>